<reference evidence="1 2" key="1">
    <citation type="submission" date="2015-08" db="EMBL/GenBank/DDBJ databases">
        <title>Genome sequencing of Penicillium nordicum.</title>
        <authorList>
            <person name="Nguyen H.D."/>
            <person name="Seifert K.A."/>
        </authorList>
    </citation>
    <scope>NUCLEOTIDE SEQUENCE [LARGE SCALE GENOMIC DNA]</scope>
    <source>
        <strain evidence="1 2">DAOMC 185683</strain>
    </source>
</reference>
<sequence length="95" mass="10494">MYLHDVMDLHTSLLKSGGPLFSNLVSAYYGNDIKNKKASASSVNRTRASSMATTNSTTRPMMLRNQVDLNADSLVIYSCLVLMFDRFKILISGKG</sequence>
<dbReference type="EMBL" id="LHQQ01000173">
    <property type="protein sequence ID" value="KOS40204.1"/>
    <property type="molecule type" value="Genomic_DNA"/>
</dbReference>
<organism evidence="1 2">
    <name type="scientific">Penicillium nordicum</name>
    <dbReference type="NCBI Taxonomy" id="229535"/>
    <lineage>
        <taxon>Eukaryota</taxon>
        <taxon>Fungi</taxon>
        <taxon>Dikarya</taxon>
        <taxon>Ascomycota</taxon>
        <taxon>Pezizomycotina</taxon>
        <taxon>Eurotiomycetes</taxon>
        <taxon>Eurotiomycetidae</taxon>
        <taxon>Eurotiales</taxon>
        <taxon>Aspergillaceae</taxon>
        <taxon>Penicillium</taxon>
    </lineage>
</organism>
<dbReference type="OrthoDB" id="4368019at2759"/>
<evidence type="ECO:0000313" key="2">
    <source>
        <dbReference type="Proteomes" id="UP000037696"/>
    </source>
</evidence>
<dbReference type="Proteomes" id="UP000037696">
    <property type="component" value="Unassembled WGS sequence"/>
</dbReference>
<keyword evidence="2" id="KW-1185">Reference proteome</keyword>
<evidence type="ECO:0000313" key="1">
    <source>
        <dbReference type="EMBL" id="KOS40204.1"/>
    </source>
</evidence>
<comment type="caution">
    <text evidence="1">The sequence shown here is derived from an EMBL/GenBank/DDBJ whole genome shotgun (WGS) entry which is preliminary data.</text>
</comment>
<protein>
    <submittedName>
        <fullName evidence="1">Uncharacterized protein</fullName>
    </submittedName>
</protein>
<gene>
    <name evidence="1" type="ORF">ACN38_g8942</name>
</gene>
<dbReference type="AlphaFoldDB" id="A0A0M8P2W4"/>
<proteinExistence type="predicted"/>
<name>A0A0M8P2W4_9EURO</name>
<accession>A0A0M8P2W4</accession>